<dbReference type="EMBL" id="JAANYQ010000005">
    <property type="protein sequence ID" value="KAF4124229.1"/>
    <property type="molecule type" value="Genomic_DNA"/>
</dbReference>
<keyword evidence="9" id="KW-1185">Reference proteome</keyword>
<keyword evidence="4" id="KW-0804">Transcription</keyword>
<evidence type="ECO:0000256" key="3">
    <source>
        <dbReference type="ARBA" id="ARBA00023015"/>
    </source>
</evidence>
<keyword evidence="5" id="KW-0539">Nucleus</keyword>
<keyword evidence="2" id="KW-0749">Sporulation</keyword>
<feature type="compositionally biased region" description="Acidic residues" evidence="6">
    <location>
        <begin position="317"/>
        <end position="340"/>
    </location>
</feature>
<feature type="domain" description="Velvet" evidence="7">
    <location>
        <begin position="121"/>
        <end position="304"/>
    </location>
</feature>
<gene>
    <name evidence="8" type="ORF">GMORB2_5945</name>
</gene>
<organism evidence="8 9">
    <name type="scientific">Geosmithia morbida</name>
    <dbReference type="NCBI Taxonomy" id="1094350"/>
    <lineage>
        <taxon>Eukaryota</taxon>
        <taxon>Fungi</taxon>
        <taxon>Dikarya</taxon>
        <taxon>Ascomycota</taxon>
        <taxon>Pezizomycotina</taxon>
        <taxon>Sordariomycetes</taxon>
        <taxon>Hypocreomycetidae</taxon>
        <taxon>Hypocreales</taxon>
        <taxon>Bionectriaceae</taxon>
        <taxon>Geosmithia</taxon>
    </lineage>
</organism>
<comment type="subcellular location">
    <subcellularLocation>
        <location evidence="1">Nucleus</location>
    </subcellularLocation>
</comment>
<dbReference type="GeneID" id="55972170"/>
<evidence type="ECO:0000256" key="5">
    <source>
        <dbReference type="ARBA" id="ARBA00023242"/>
    </source>
</evidence>
<evidence type="ECO:0000313" key="9">
    <source>
        <dbReference type="Proteomes" id="UP000749293"/>
    </source>
</evidence>
<feature type="region of interest" description="Disordered" evidence="6">
    <location>
        <begin position="66"/>
        <end position="95"/>
    </location>
</feature>
<feature type="region of interest" description="Disordered" evidence="6">
    <location>
        <begin position="305"/>
        <end position="357"/>
    </location>
</feature>
<evidence type="ECO:0000259" key="7">
    <source>
        <dbReference type="PROSITE" id="PS51821"/>
    </source>
</evidence>
<proteinExistence type="predicted"/>
<reference evidence="8" key="1">
    <citation type="submission" date="2020-03" db="EMBL/GenBank/DDBJ databases">
        <title>Site-based positive gene gene selection in Geosmithia morbida across the United States reveals a broad range of putative effectors and factors for local host and environmental adapation.</title>
        <authorList>
            <person name="Onufrak A."/>
            <person name="Murdoch R.W."/>
            <person name="Gazis R."/>
            <person name="Huff M."/>
            <person name="Staton M."/>
            <person name="Klingeman W."/>
            <person name="Hadziabdic D."/>
        </authorList>
    </citation>
    <scope>NUCLEOTIDE SEQUENCE</scope>
    <source>
        <strain evidence="8">1262</strain>
    </source>
</reference>
<keyword evidence="3" id="KW-0805">Transcription regulation</keyword>
<evidence type="ECO:0000256" key="2">
    <source>
        <dbReference type="ARBA" id="ARBA00022969"/>
    </source>
</evidence>
<dbReference type="OrthoDB" id="3056235at2759"/>
<dbReference type="Proteomes" id="UP000749293">
    <property type="component" value="Unassembled WGS sequence"/>
</dbReference>
<name>A0A9P4Z063_9HYPO</name>
<dbReference type="InterPro" id="IPR038491">
    <property type="entry name" value="Velvet_dom_sf"/>
</dbReference>
<dbReference type="RefSeq" id="XP_035322881.1">
    <property type="nucleotide sequence ID" value="XM_035467915.1"/>
</dbReference>
<dbReference type="PANTHER" id="PTHR33572:SF17">
    <property type="entry name" value="SEXUAL DEVELOPMENT REGULATOR VELC"/>
    <property type="match status" value="1"/>
</dbReference>
<comment type="caution">
    <text evidence="8">The sequence shown here is derived from an EMBL/GenBank/DDBJ whole genome shotgun (WGS) entry which is preliminary data.</text>
</comment>
<sequence>MYRSRSTPAFTFFGTRVSPSRSLARSCTNRSDRRIAAAAAAAAAVAAASFQSDLLLSLPTSLSPPFHTHLPPARQFNPPGGAEPPRTPSFSPSAAAAAAAAPQIRVSRIPNLLDGEKQAAIEGITFRLRMRQNPKAARACGSGERDRRNVDPPPIVQLHVEAPGLRAEEIDTYLRYEGYVMNCWIYDQTGTHDASNMPSEYRYQRRLTGSLVGTPFYGKDELGQEGCFFPFPDLSVRTLGKYRLKFTLIMLNVSRPGQARHFPILAETFSNVFEVYAVKDFPGICESSKLVRALRQQGCVISIKKGNDKKKKRDVPDPPDDDDGDGDGDDYDDNDDDGDGADGSRFGVKRQRSNATG</sequence>
<dbReference type="InterPro" id="IPR037525">
    <property type="entry name" value="Velvet_dom"/>
</dbReference>
<evidence type="ECO:0000313" key="8">
    <source>
        <dbReference type="EMBL" id="KAF4124229.1"/>
    </source>
</evidence>
<dbReference type="Gene3D" id="2.60.40.3960">
    <property type="entry name" value="Velvet domain"/>
    <property type="match status" value="1"/>
</dbReference>
<evidence type="ECO:0000256" key="6">
    <source>
        <dbReference type="SAM" id="MobiDB-lite"/>
    </source>
</evidence>
<dbReference type="PANTHER" id="PTHR33572">
    <property type="entry name" value="SPORE DEVELOPMENT REGULATOR VOSA"/>
    <property type="match status" value="1"/>
</dbReference>
<dbReference type="GO" id="GO:0005634">
    <property type="term" value="C:nucleus"/>
    <property type="evidence" value="ECO:0007669"/>
    <property type="project" value="UniProtKB-SubCell"/>
</dbReference>
<feature type="compositionally biased region" description="Basic residues" evidence="6">
    <location>
        <begin position="347"/>
        <end position="357"/>
    </location>
</feature>
<dbReference type="InterPro" id="IPR021740">
    <property type="entry name" value="Velvet"/>
</dbReference>
<dbReference type="PROSITE" id="PS51821">
    <property type="entry name" value="VELVET"/>
    <property type="match status" value="1"/>
</dbReference>
<dbReference type="GO" id="GO:0030435">
    <property type="term" value="P:sporulation resulting in formation of a cellular spore"/>
    <property type="evidence" value="ECO:0007669"/>
    <property type="project" value="UniProtKB-KW"/>
</dbReference>
<accession>A0A9P4Z063</accession>
<protein>
    <submittedName>
        <fullName evidence="8">Velvet factor</fullName>
    </submittedName>
</protein>
<evidence type="ECO:0000256" key="1">
    <source>
        <dbReference type="ARBA" id="ARBA00004123"/>
    </source>
</evidence>
<dbReference type="Pfam" id="PF11754">
    <property type="entry name" value="Velvet"/>
    <property type="match status" value="1"/>
</dbReference>
<dbReference type="AlphaFoldDB" id="A0A9P4Z063"/>
<evidence type="ECO:0000256" key="4">
    <source>
        <dbReference type="ARBA" id="ARBA00023163"/>
    </source>
</evidence>